<keyword evidence="3" id="KW-0479">Metal-binding</keyword>
<comment type="similarity">
    <text evidence="2">Belongs to the carotenoid oxygenase family.</text>
</comment>
<evidence type="ECO:0000256" key="5">
    <source>
        <dbReference type="ARBA" id="ARBA00023004"/>
    </source>
</evidence>
<evidence type="ECO:0000256" key="3">
    <source>
        <dbReference type="ARBA" id="ARBA00022723"/>
    </source>
</evidence>
<dbReference type="AlphaFoldDB" id="A0A6J6MKE7"/>
<dbReference type="InterPro" id="IPR004294">
    <property type="entry name" value="Carotenoid_Oase"/>
</dbReference>
<keyword evidence="4" id="KW-0560">Oxidoreductase</keyword>
<dbReference type="EMBL" id="CAEZWM010000267">
    <property type="protein sequence ID" value="CAB4673304.1"/>
    <property type="molecule type" value="Genomic_DNA"/>
</dbReference>
<gene>
    <name evidence="6" type="ORF">UFOPK2242_01580</name>
</gene>
<evidence type="ECO:0000313" key="6">
    <source>
        <dbReference type="EMBL" id="CAB4673304.1"/>
    </source>
</evidence>
<sequence>MTAVHERPNRFSAETPWHMRGNYAPIDDEATIASLPVKGKIPTELNGSYLRNGFNPAGRVPAHWFFGAGMVHGFDIADGKVAYRNRYVHTPYVDKDMDMMDGIVDLTLSPANTSIIKHAGRILALEEAHFPWEMDIELNTLGCVDFDGRLKTPMTAHPKVAQKTGELLFFGYQFLNEPYLTYHRADADGVLVQSEVIEIPRPVMMHDFAITENYALFFDLPIVFSMEKGGFRFQRDLGGRIGVMPHTGSNADVRWFDVEACTVFHSINAYEQGDEIVLQVCRASSIMEHGMNDIGDQSTPWQWNLNLKTGKATETQLDDRTGDFPRVDDRLVGLPSRYGYIAGLMEGASPGFLGEIYKYDMQTGGVETHSFGGDEANAFEPIFVPSSPDAAEDEGWIICLSHDDSSDETTLNIIEAQDFESEPVAQVVLPRRIPFGAHGSWIASE</sequence>
<evidence type="ECO:0000256" key="2">
    <source>
        <dbReference type="ARBA" id="ARBA00006787"/>
    </source>
</evidence>
<name>A0A6J6MKE7_9ZZZZ</name>
<reference evidence="6" key="1">
    <citation type="submission" date="2020-05" db="EMBL/GenBank/DDBJ databases">
        <authorList>
            <person name="Chiriac C."/>
            <person name="Salcher M."/>
            <person name="Ghai R."/>
            <person name="Kavagutti S V."/>
        </authorList>
    </citation>
    <scope>NUCLEOTIDE SEQUENCE</scope>
</reference>
<evidence type="ECO:0000256" key="1">
    <source>
        <dbReference type="ARBA" id="ARBA00001954"/>
    </source>
</evidence>
<dbReference type="Pfam" id="PF03055">
    <property type="entry name" value="RPE65"/>
    <property type="match status" value="1"/>
</dbReference>
<protein>
    <submittedName>
        <fullName evidence="6">Unannotated protein</fullName>
    </submittedName>
</protein>
<keyword evidence="5" id="KW-0408">Iron</keyword>
<dbReference type="GO" id="GO:0046872">
    <property type="term" value="F:metal ion binding"/>
    <property type="evidence" value="ECO:0007669"/>
    <property type="project" value="UniProtKB-KW"/>
</dbReference>
<accession>A0A6J6MKE7</accession>
<comment type="cofactor">
    <cofactor evidence="1">
        <name>Fe(2+)</name>
        <dbReference type="ChEBI" id="CHEBI:29033"/>
    </cofactor>
</comment>
<dbReference type="GO" id="GO:0016121">
    <property type="term" value="P:carotene catabolic process"/>
    <property type="evidence" value="ECO:0007669"/>
    <property type="project" value="TreeGrafter"/>
</dbReference>
<evidence type="ECO:0000256" key="4">
    <source>
        <dbReference type="ARBA" id="ARBA00023002"/>
    </source>
</evidence>
<dbReference type="GO" id="GO:0010436">
    <property type="term" value="F:carotenoid dioxygenase activity"/>
    <property type="evidence" value="ECO:0007669"/>
    <property type="project" value="TreeGrafter"/>
</dbReference>
<dbReference type="PANTHER" id="PTHR10543:SF89">
    <property type="entry name" value="CAROTENOID 9,10(9',10')-CLEAVAGE DIOXYGENASE 1"/>
    <property type="match status" value="1"/>
</dbReference>
<proteinExistence type="inferred from homology"/>
<dbReference type="PANTHER" id="PTHR10543">
    <property type="entry name" value="BETA-CAROTENE DIOXYGENASE"/>
    <property type="match status" value="1"/>
</dbReference>
<organism evidence="6">
    <name type="scientific">freshwater metagenome</name>
    <dbReference type="NCBI Taxonomy" id="449393"/>
    <lineage>
        <taxon>unclassified sequences</taxon>
        <taxon>metagenomes</taxon>
        <taxon>ecological metagenomes</taxon>
    </lineage>
</organism>